<gene>
    <name evidence="2" type="ORF">SDC9_157204</name>
</gene>
<dbReference type="EMBL" id="VSSQ01056047">
    <property type="protein sequence ID" value="MPN09911.1"/>
    <property type="molecule type" value="Genomic_DNA"/>
</dbReference>
<sequence>MQHTAQLVVCRLLVARPKAGAGVLPGVARAAEQHLVAAQKRAVSTGVTLCVPVFLRAAGAAVVTLYIVAVNKFAAVGLKPIYAHL</sequence>
<keyword evidence="1" id="KW-0472">Membrane</keyword>
<organism evidence="2">
    <name type="scientific">bioreactor metagenome</name>
    <dbReference type="NCBI Taxonomy" id="1076179"/>
    <lineage>
        <taxon>unclassified sequences</taxon>
        <taxon>metagenomes</taxon>
        <taxon>ecological metagenomes</taxon>
    </lineage>
</organism>
<evidence type="ECO:0000313" key="2">
    <source>
        <dbReference type="EMBL" id="MPN09911.1"/>
    </source>
</evidence>
<dbReference type="AlphaFoldDB" id="A0A645F6L7"/>
<comment type="caution">
    <text evidence="2">The sequence shown here is derived from an EMBL/GenBank/DDBJ whole genome shotgun (WGS) entry which is preliminary data.</text>
</comment>
<protein>
    <submittedName>
        <fullName evidence="2">Uncharacterized protein</fullName>
    </submittedName>
</protein>
<feature type="transmembrane region" description="Helical" evidence="1">
    <location>
        <begin position="46"/>
        <end position="69"/>
    </location>
</feature>
<name>A0A645F6L7_9ZZZZ</name>
<evidence type="ECO:0000256" key="1">
    <source>
        <dbReference type="SAM" id="Phobius"/>
    </source>
</evidence>
<keyword evidence="1" id="KW-1133">Transmembrane helix</keyword>
<keyword evidence="1" id="KW-0812">Transmembrane</keyword>
<accession>A0A645F6L7</accession>
<proteinExistence type="predicted"/>
<reference evidence="2" key="1">
    <citation type="submission" date="2019-08" db="EMBL/GenBank/DDBJ databases">
        <authorList>
            <person name="Kucharzyk K."/>
            <person name="Murdoch R.W."/>
            <person name="Higgins S."/>
            <person name="Loffler F."/>
        </authorList>
    </citation>
    <scope>NUCLEOTIDE SEQUENCE</scope>
</reference>